<dbReference type="STRING" id="1437824.BN940_07641"/>
<dbReference type="AlphaFoldDB" id="W8X3V1"/>
<dbReference type="EMBL" id="HG916765">
    <property type="protein sequence ID" value="CDM23991.1"/>
    <property type="molecule type" value="Genomic_DNA"/>
</dbReference>
<evidence type="ECO:0000259" key="1">
    <source>
        <dbReference type="Pfam" id="PF06048"/>
    </source>
</evidence>
<evidence type="ECO:0000313" key="3">
    <source>
        <dbReference type="Proteomes" id="UP000019805"/>
    </source>
</evidence>
<keyword evidence="3" id="KW-1185">Reference proteome</keyword>
<dbReference type="Pfam" id="PF06048">
    <property type="entry name" value="DUF927"/>
    <property type="match status" value="1"/>
</dbReference>
<protein>
    <submittedName>
        <fullName evidence="2">DNA primase, phage-associated</fullName>
    </submittedName>
</protein>
<dbReference type="HOGENOM" id="CLU_005630_4_2_4"/>
<dbReference type="PATRIC" id="fig|1437824.5.peg.1506"/>
<dbReference type="Proteomes" id="UP000019805">
    <property type="component" value="Chromosome"/>
</dbReference>
<feature type="domain" description="DUF927" evidence="1">
    <location>
        <begin position="4"/>
        <end position="256"/>
    </location>
</feature>
<name>W8X3V1_CASD6</name>
<dbReference type="KEGG" id="cdn:BN940_07641"/>
<evidence type="ECO:0000313" key="2">
    <source>
        <dbReference type="EMBL" id="CDM23991.1"/>
    </source>
</evidence>
<organism evidence="2 3">
    <name type="scientific">Castellaniella defragrans (strain DSM 12143 / CCUG 39792 / 65Phen)</name>
    <name type="common">Alcaligenes defragrans</name>
    <dbReference type="NCBI Taxonomy" id="1437824"/>
    <lineage>
        <taxon>Bacteria</taxon>
        <taxon>Pseudomonadati</taxon>
        <taxon>Pseudomonadota</taxon>
        <taxon>Betaproteobacteria</taxon>
        <taxon>Burkholderiales</taxon>
        <taxon>Alcaligenaceae</taxon>
        <taxon>Castellaniella</taxon>
    </lineage>
</organism>
<sequence>MTDDWHCGPLHVVALTANQEDGDHGRLLKYRNVNGNWKRWAMPMQMLAGDGVEVLGVLMAEGLAIDRKRKARLLDYINAQSPRDRLRAATMTGWHGGAFVLPDEVIGADDIWYQATERTAPYGTAGTLDGWRDAVAARAVGNPLLTLGLSAAFAGVLLERLNIDGAGLHLFGDSSTGKTSILAASISVWGGPSFRRTWRTTSNGLEGAAKMHTGTLLALDEVGEVNPRDLYEAAYALCNGHGKTRANVRGEARQVSRWRVFVLSTGEVTISSRMAAGGYEAKAGQSLRLLDVPVAGVCGAWDNLHGFPTGGGLSDAIRDGAARHYGHAGRAFVRALIGEVADDDDLSTRLQTIVGGFGAADGQESRAARIFGLCALAGELATQAGIVPWEIGQAAQAALDCFKRWREHRGTDGRNAEDAAILRAVADFIDKHGDSRFSSLDDHEAQAVRDRAGYWKDSGSGRLYLFTPSGLRDATRGYDFGRVLDALDKAGAISGRDAGRRSKKVRVAAKGSVSLYFIDPEKLGGER</sequence>
<reference evidence="2 3" key="1">
    <citation type="journal article" date="2014" name="BMC Microbiol.">
        <title>The oxygen-independent metabolism of cyclic monoterpenes in Castellaniella defragrans 65Phen.</title>
        <authorList>
            <person name="Petasch J."/>
            <person name="Disch E.M."/>
            <person name="Markert S."/>
            <person name="Becher D."/>
            <person name="Schweder T."/>
            <person name="Huttel B."/>
            <person name="Reinhardt R."/>
            <person name="Harder J."/>
        </authorList>
    </citation>
    <scope>NUCLEOTIDE SEQUENCE [LARGE SCALE GENOMIC DNA]</scope>
    <source>
        <strain evidence="2">65Phen</strain>
    </source>
</reference>
<gene>
    <name evidence="2" type="ORF">BN940_07641</name>
</gene>
<dbReference type="InterPro" id="IPR009270">
    <property type="entry name" value="DUF927"/>
</dbReference>
<proteinExistence type="predicted"/>
<accession>W8X3V1</accession>
<dbReference type="eggNOG" id="COG5519">
    <property type="taxonomic scope" value="Bacteria"/>
</dbReference>